<dbReference type="InterPro" id="IPR012971">
    <property type="entry name" value="NOG2_N_dom"/>
</dbReference>
<name>A0AAV4B7Z2_9GAST</name>
<proteinExistence type="predicted"/>
<evidence type="ECO:0000313" key="3">
    <source>
        <dbReference type="EMBL" id="GFO19511.1"/>
    </source>
</evidence>
<protein>
    <submittedName>
        <fullName evidence="3">Nucleolar GTP-binding protein 2</fullName>
    </submittedName>
</protein>
<keyword evidence="4" id="KW-1185">Reference proteome</keyword>
<dbReference type="Pfam" id="PF08153">
    <property type="entry name" value="NGP1NT"/>
    <property type="match status" value="1"/>
</dbReference>
<evidence type="ECO:0000259" key="2">
    <source>
        <dbReference type="Pfam" id="PF08153"/>
    </source>
</evidence>
<reference evidence="3 4" key="1">
    <citation type="journal article" date="2021" name="Elife">
        <title>Chloroplast acquisition without the gene transfer in kleptoplastic sea slugs, Plakobranchus ocellatus.</title>
        <authorList>
            <person name="Maeda T."/>
            <person name="Takahashi S."/>
            <person name="Yoshida T."/>
            <person name="Shimamura S."/>
            <person name="Takaki Y."/>
            <person name="Nagai Y."/>
            <person name="Toyoda A."/>
            <person name="Suzuki Y."/>
            <person name="Arimoto A."/>
            <person name="Ishii H."/>
            <person name="Satoh N."/>
            <person name="Nishiyama T."/>
            <person name="Hasebe M."/>
            <person name="Maruyama T."/>
            <person name="Minagawa J."/>
            <person name="Obokata J."/>
            <person name="Shigenobu S."/>
        </authorList>
    </citation>
    <scope>NUCLEOTIDE SEQUENCE [LARGE SCALE GENOMIC DNA]</scope>
</reference>
<dbReference type="EMBL" id="BLXT01005065">
    <property type="protein sequence ID" value="GFO19511.1"/>
    <property type="molecule type" value="Genomic_DNA"/>
</dbReference>
<organism evidence="3 4">
    <name type="scientific">Plakobranchus ocellatus</name>
    <dbReference type="NCBI Taxonomy" id="259542"/>
    <lineage>
        <taxon>Eukaryota</taxon>
        <taxon>Metazoa</taxon>
        <taxon>Spiralia</taxon>
        <taxon>Lophotrochozoa</taxon>
        <taxon>Mollusca</taxon>
        <taxon>Gastropoda</taxon>
        <taxon>Heterobranchia</taxon>
        <taxon>Euthyneura</taxon>
        <taxon>Panpulmonata</taxon>
        <taxon>Sacoglossa</taxon>
        <taxon>Placobranchoidea</taxon>
        <taxon>Plakobranchidae</taxon>
        <taxon>Plakobranchus</taxon>
    </lineage>
</organism>
<sequence length="184" mass="20955">MLREQTSSTKCSPTWAKTSIGEAKEPIGNMRRQCVGSDEEDYDSDSVPLAFYLNWVAKHKTRPDRQGTEVNEMATSPPHYTTLNRPTVCVEQATAETEASAPRLLDTEPFEKVFGKKATKKKPTLDTYDIIELVKKANEDLAKWEESQGLLIPGENWIKDEQLEIIFKAGTSKRIWNELYKVCR</sequence>
<gene>
    <name evidence="3" type="ORF">PoB_004601600</name>
</gene>
<accession>A0AAV4B7Z2</accession>
<feature type="domain" description="Nucleolar GTP-binding protein 2 N-terminal" evidence="2">
    <location>
        <begin position="94"/>
        <end position="140"/>
    </location>
</feature>
<dbReference type="AlphaFoldDB" id="A0AAV4B7Z2"/>
<dbReference type="Proteomes" id="UP000735302">
    <property type="component" value="Unassembled WGS sequence"/>
</dbReference>
<evidence type="ECO:0000313" key="4">
    <source>
        <dbReference type="Proteomes" id="UP000735302"/>
    </source>
</evidence>
<evidence type="ECO:0000256" key="1">
    <source>
        <dbReference type="SAM" id="MobiDB-lite"/>
    </source>
</evidence>
<feature type="region of interest" description="Disordered" evidence="1">
    <location>
        <begin position="1"/>
        <end position="24"/>
    </location>
</feature>
<comment type="caution">
    <text evidence="3">The sequence shown here is derived from an EMBL/GenBank/DDBJ whole genome shotgun (WGS) entry which is preliminary data.</text>
</comment>
<feature type="compositionally biased region" description="Polar residues" evidence="1">
    <location>
        <begin position="1"/>
        <end position="17"/>
    </location>
</feature>